<feature type="signal peptide" evidence="1">
    <location>
        <begin position="1"/>
        <end position="22"/>
    </location>
</feature>
<keyword evidence="1" id="KW-0732">Signal</keyword>
<reference evidence="2" key="1">
    <citation type="submission" date="2019-08" db="EMBL/GenBank/DDBJ databases">
        <title>The genome of the North American firefly Photinus pyralis.</title>
        <authorList>
            <consortium name="Photinus pyralis genome working group"/>
            <person name="Fallon T.R."/>
            <person name="Sander Lower S.E."/>
            <person name="Weng J.-K."/>
        </authorList>
    </citation>
    <scope>NUCLEOTIDE SEQUENCE</scope>
    <source>
        <strain evidence="2">TRF0915ILg1</strain>
        <tissue evidence="2">Whole body</tissue>
    </source>
</reference>
<name>A0A8K0G7L6_IGNLU</name>
<keyword evidence="3" id="KW-1185">Reference proteome</keyword>
<sequence length="224" mass="25857">MFKFYIAAVCIFLLVNLQGSLSNQDDDLETTLEAFFRRRCSQTALQNLEQAYKTWTSGIVHTILIHEAKTFEEYWNLFCNDMRSKIYSSLATVLEKLEPCLPPEENFIPDFVSGWYNNSYDELCTDGNETTIGYIGVMMFGPSCKKLVGQNGDELSEKCYSESSVKKDLQSDNFVIKKNSLCLYLEHGSECFLDFLNGDCNDMYQFFRIVFTGMKKWCDINVDE</sequence>
<feature type="chain" id="PRO_5035453025" evidence="1">
    <location>
        <begin position="23"/>
        <end position="224"/>
    </location>
</feature>
<evidence type="ECO:0000313" key="2">
    <source>
        <dbReference type="EMBL" id="KAF2894615.1"/>
    </source>
</evidence>
<accession>A0A8K0G7L6</accession>
<protein>
    <submittedName>
        <fullName evidence="2">Uncharacterized protein</fullName>
    </submittedName>
</protein>
<evidence type="ECO:0000313" key="3">
    <source>
        <dbReference type="Proteomes" id="UP000801492"/>
    </source>
</evidence>
<dbReference type="AlphaFoldDB" id="A0A8K0G7L6"/>
<comment type="caution">
    <text evidence="2">The sequence shown here is derived from an EMBL/GenBank/DDBJ whole genome shotgun (WGS) entry which is preliminary data.</text>
</comment>
<dbReference type="Proteomes" id="UP000801492">
    <property type="component" value="Unassembled WGS sequence"/>
</dbReference>
<organism evidence="2 3">
    <name type="scientific">Ignelater luminosus</name>
    <name type="common">Cucubano</name>
    <name type="synonym">Pyrophorus luminosus</name>
    <dbReference type="NCBI Taxonomy" id="2038154"/>
    <lineage>
        <taxon>Eukaryota</taxon>
        <taxon>Metazoa</taxon>
        <taxon>Ecdysozoa</taxon>
        <taxon>Arthropoda</taxon>
        <taxon>Hexapoda</taxon>
        <taxon>Insecta</taxon>
        <taxon>Pterygota</taxon>
        <taxon>Neoptera</taxon>
        <taxon>Endopterygota</taxon>
        <taxon>Coleoptera</taxon>
        <taxon>Polyphaga</taxon>
        <taxon>Elateriformia</taxon>
        <taxon>Elateroidea</taxon>
        <taxon>Elateridae</taxon>
        <taxon>Agrypninae</taxon>
        <taxon>Pyrophorini</taxon>
        <taxon>Ignelater</taxon>
    </lineage>
</organism>
<gene>
    <name evidence="2" type="ORF">ILUMI_11558</name>
</gene>
<proteinExistence type="predicted"/>
<evidence type="ECO:0000256" key="1">
    <source>
        <dbReference type="SAM" id="SignalP"/>
    </source>
</evidence>
<dbReference type="EMBL" id="VTPC01006833">
    <property type="protein sequence ID" value="KAF2894615.1"/>
    <property type="molecule type" value="Genomic_DNA"/>
</dbReference>